<evidence type="ECO:0000313" key="2">
    <source>
        <dbReference type="EMBL" id="CAG7617482.1"/>
    </source>
</evidence>
<reference evidence="2" key="1">
    <citation type="submission" date="2021-06" db="EMBL/GenBank/DDBJ databases">
        <authorList>
            <person name="Criscuolo A."/>
        </authorList>
    </citation>
    <scope>NUCLEOTIDE SEQUENCE</scope>
    <source>
        <strain evidence="2">CIP111803</strain>
    </source>
</reference>
<feature type="region of interest" description="Disordered" evidence="1">
    <location>
        <begin position="42"/>
        <end position="66"/>
    </location>
</feature>
<dbReference type="RefSeq" id="WP_218116036.1">
    <property type="nucleotide sequence ID" value="NZ_CAJVAP010000027.1"/>
</dbReference>
<organism evidence="2 3">
    <name type="scientific">Leucobacter soli</name>
    <dbReference type="NCBI Taxonomy" id="2812850"/>
    <lineage>
        <taxon>Bacteria</taxon>
        <taxon>Bacillati</taxon>
        <taxon>Actinomycetota</taxon>
        <taxon>Actinomycetes</taxon>
        <taxon>Micrococcales</taxon>
        <taxon>Microbacteriaceae</taxon>
        <taxon>Leucobacter</taxon>
    </lineage>
</organism>
<accession>A0A916JZI7</accession>
<name>A0A916JZI7_9MICO</name>
<evidence type="ECO:0000313" key="3">
    <source>
        <dbReference type="Proteomes" id="UP000693892"/>
    </source>
</evidence>
<dbReference type="EMBL" id="CAJVAP010000027">
    <property type="protein sequence ID" value="CAG7617482.1"/>
    <property type="molecule type" value="Genomic_DNA"/>
</dbReference>
<protein>
    <submittedName>
        <fullName evidence="2">Uncharacterized protein</fullName>
    </submittedName>
</protein>
<keyword evidence="3" id="KW-1185">Reference proteome</keyword>
<comment type="caution">
    <text evidence="2">The sequence shown here is derived from an EMBL/GenBank/DDBJ whole genome shotgun (WGS) entry which is preliminary data.</text>
</comment>
<evidence type="ECO:0000256" key="1">
    <source>
        <dbReference type="SAM" id="MobiDB-lite"/>
    </source>
</evidence>
<dbReference type="AlphaFoldDB" id="A0A916JZI7"/>
<dbReference type="Proteomes" id="UP000693892">
    <property type="component" value="Unassembled WGS sequence"/>
</dbReference>
<gene>
    <name evidence="2" type="ORF">LEUCIP111803_02105</name>
</gene>
<proteinExistence type="predicted"/>
<sequence>MAGHAARSSRARRALIAVGVVAALVLIGSVTAIVAPILSHRSAGGSGQSVPDGFVPATSATGADGRTRSLEIESPDGAPANLAELSPGDVLVVRGSGFDPGIGIYVGICAVPEPGEKPMPCLGGLPEDAMEEQDPDAVGGAGSAAADPQASVWITDDWAWRSFATQGYDDPATGGFTARLLVPGPSQSDLDCTAVRCAVTTRADHTAGSDRVQDMQLPVAFAD</sequence>